<evidence type="ECO:0000313" key="2">
    <source>
        <dbReference type="Proteomes" id="UP001320766"/>
    </source>
</evidence>
<protein>
    <submittedName>
        <fullName evidence="1">Rubredoxin</fullName>
    </submittedName>
</protein>
<keyword evidence="2" id="KW-1185">Reference proteome</keyword>
<dbReference type="Proteomes" id="UP001320766">
    <property type="component" value="Unassembled WGS sequence"/>
</dbReference>
<evidence type="ECO:0000313" key="1">
    <source>
        <dbReference type="EMBL" id="MCP2347789.1"/>
    </source>
</evidence>
<reference evidence="1 2" key="1">
    <citation type="submission" date="2022-06" db="EMBL/GenBank/DDBJ databases">
        <title>Sequencing the genomes of 1000 actinobacteria strains.</title>
        <authorList>
            <person name="Klenk H.-P."/>
        </authorList>
    </citation>
    <scope>NUCLEOTIDE SEQUENCE [LARGE SCALE GENOMIC DNA]</scope>
    <source>
        <strain evidence="1 2">DSM 44170</strain>
    </source>
</reference>
<name>A0ABT1K1B0_9ACTN</name>
<comment type="caution">
    <text evidence="1">The sequence shown here is derived from an EMBL/GenBank/DDBJ whole genome shotgun (WGS) entry which is preliminary data.</text>
</comment>
<gene>
    <name evidence="1" type="ORF">HD595_003911</name>
</gene>
<organism evidence="1 2">
    <name type="scientific">Nonomuraea roseoviolacea subsp. carminata</name>
    <dbReference type="NCBI Taxonomy" id="160689"/>
    <lineage>
        <taxon>Bacteria</taxon>
        <taxon>Bacillati</taxon>
        <taxon>Actinomycetota</taxon>
        <taxon>Actinomycetes</taxon>
        <taxon>Streptosporangiales</taxon>
        <taxon>Streptosporangiaceae</taxon>
        <taxon>Nonomuraea</taxon>
    </lineage>
</organism>
<proteinExistence type="predicted"/>
<dbReference type="EMBL" id="JAMZEC010000001">
    <property type="protein sequence ID" value="MCP2347789.1"/>
    <property type="molecule type" value="Genomic_DNA"/>
</dbReference>
<dbReference type="RefSeq" id="WP_253771034.1">
    <property type="nucleotide sequence ID" value="NZ_BAAAVE010000004.1"/>
</dbReference>
<sequence>MSDRIACPECEGRKGLRIGDLFLSCQFCGGLGWVGDTNEPAERSGTPPAGPSPVWQHRVWSDPYVASQLDCRYCLGSRHLTSIDEEAGTMRTISCVCAPSP</sequence>
<accession>A0ABT1K1B0</accession>